<organism evidence="1 2">
    <name type="scientific">Entotheonella factor</name>
    <dbReference type="NCBI Taxonomy" id="1429438"/>
    <lineage>
        <taxon>Bacteria</taxon>
        <taxon>Pseudomonadati</taxon>
        <taxon>Nitrospinota/Tectimicrobiota group</taxon>
        <taxon>Candidatus Tectimicrobiota</taxon>
        <taxon>Candidatus Entotheonellia</taxon>
        <taxon>Candidatus Entotheonellales</taxon>
        <taxon>Candidatus Entotheonellaceae</taxon>
        <taxon>Candidatus Entotheonella</taxon>
    </lineage>
</organism>
<name>W4L3J3_ENTF1</name>
<evidence type="ECO:0000313" key="1">
    <source>
        <dbReference type="EMBL" id="ETW92240.1"/>
    </source>
</evidence>
<reference evidence="1 2" key="1">
    <citation type="journal article" date="2014" name="Nature">
        <title>An environmental bacterial taxon with a large and distinct metabolic repertoire.</title>
        <authorList>
            <person name="Wilson M.C."/>
            <person name="Mori T."/>
            <person name="Ruckert C."/>
            <person name="Uria A.R."/>
            <person name="Helf M.J."/>
            <person name="Takada K."/>
            <person name="Gernert C."/>
            <person name="Steffens U.A."/>
            <person name="Heycke N."/>
            <person name="Schmitt S."/>
            <person name="Rinke C."/>
            <person name="Helfrich E.J."/>
            <person name="Brachmann A.O."/>
            <person name="Gurgui C."/>
            <person name="Wakimoto T."/>
            <person name="Kracht M."/>
            <person name="Crusemann M."/>
            <person name="Hentschel U."/>
            <person name="Abe I."/>
            <person name="Matsunaga S."/>
            <person name="Kalinowski J."/>
            <person name="Takeyama H."/>
            <person name="Piel J."/>
        </authorList>
    </citation>
    <scope>NUCLEOTIDE SEQUENCE [LARGE SCALE GENOMIC DNA]</scope>
    <source>
        <strain evidence="2">TSY1</strain>
    </source>
</reference>
<dbReference type="AlphaFoldDB" id="W4L3J3"/>
<sequence>MNEKYDALTLDCIQKIIRLNVVAKDKILNIDIFYPVFNGLTHFVTIVKTFSCTDHEHRVPSSFV</sequence>
<dbReference type="EMBL" id="AZHW01001577">
    <property type="protein sequence ID" value="ETW92240.1"/>
    <property type="molecule type" value="Genomic_DNA"/>
</dbReference>
<keyword evidence="2" id="KW-1185">Reference proteome</keyword>
<protein>
    <submittedName>
        <fullName evidence="1">Uncharacterized protein</fullName>
    </submittedName>
</protein>
<dbReference type="HOGENOM" id="CLU_2859331_0_0_7"/>
<evidence type="ECO:0000313" key="2">
    <source>
        <dbReference type="Proteomes" id="UP000019141"/>
    </source>
</evidence>
<accession>W4L3J3</accession>
<proteinExistence type="predicted"/>
<dbReference type="Proteomes" id="UP000019141">
    <property type="component" value="Unassembled WGS sequence"/>
</dbReference>
<gene>
    <name evidence="1" type="ORF">ETSY1_44520</name>
</gene>
<comment type="caution">
    <text evidence="1">The sequence shown here is derived from an EMBL/GenBank/DDBJ whole genome shotgun (WGS) entry which is preliminary data.</text>
</comment>